<keyword evidence="3" id="KW-0808">Transferase</keyword>
<comment type="similarity">
    <text evidence="2">Belongs to the FPP/GGPP synthase family.</text>
</comment>
<evidence type="ECO:0000256" key="1">
    <source>
        <dbReference type="ARBA" id="ARBA00001946"/>
    </source>
</evidence>
<dbReference type="SUPFAM" id="SSF48576">
    <property type="entry name" value="Terpenoid synthases"/>
    <property type="match status" value="1"/>
</dbReference>
<dbReference type="EMBL" id="BARS01000727">
    <property type="protein sequence ID" value="GAF81717.1"/>
    <property type="molecule type" value="Genomic_DNA"/>
</dbReference>
<dbReference type="GO" id="GO:0008299">
    <property type="term" value="P:isoprenoid biosynthetic process"/>
    <property type="evidence" value="ECO:0007669"/>
    <property type="project" value="InterPro"/>
</dbReference>
<dbReference type="SFLD" id="SFLDS00005">
    <property type="entry name" value="Isoprenoid_Synthase_Type_I"/>
    <property type="match status" value="1"/>
</dbReference>
<dbReference type="GO" id="GO:0004659">
    <property type="term" value="F:prenyltransferase activity"/>
    <property type="evidence" value="ECO:0007669"/>
    <property type="project" value="InterPro"/>
</dbReference>
<dbReference type="Gene3D" id="1.10.600.10">
    <property type="entry name" value="Farnesyl Diphosphate Synthase"/>
    <property type="match status" value="1"/>
</dbReference>
<dbReference type="PROSITE" id="PS00444">
    <property type="entry name" value="POLYPRENYL_SYNTHASE_2"/>
    <property type="match status" value="1"/>
</dbReference>
<dbReference type="InterPro" id="IPR000092">
    <property type="entry name" value="Polyprenyl_synt"/>
</dbReference>
<comment type="caution">
    <text evidence="6">The sequence shown here is derived from an EMBL/GenBank/DDBJ whole genome shotgun (WGS) entry which is preliminary data.</text>
</comment>
<evidence type="ECO:0000256" key="2">
    <source>
        <dbReference type="ARBA" id="ARBA00006706"/>
    </source>
</evidence>
<keyword evidence="5" id="KW-0460">Magnesium</keyword>
<proteinExistence type="inferred from homology"/>
<keyword evidence="4" id="KW-0479">Metal-binding</keyword>
<dbReference type="GO" id="GO:0046872">
    <property type="term" value="F:metal ion binding"/>
    <property type="evidence" value="ECO:0007669"/>
    <property type="project" value="UniProtKB-KW"/>
</dbReference>
<dbReference type="PANTHER" id="PTHR12001">
    <property type="entry name" value="GERANYLGERANYL PYROPHOSPHATE SYNTHASE"/>
    <property type="match status" value="1"/>
</dbReference>
<gene>
    <name evidence="6" type="ORF">S01H1_01634</name>
</gene>
<reference evidence="6" key="1">
    <citation type="journal article" date="2014" name="Front. Microbiol.">
        <title>High frequency of phylogenetically diverse reductive dehalogenase-homologous genes in deep subseafloor sedimentary metagenomes.</title>
        <authorList>
            <person name="Kawai M."/>
            <person name="Futagami T."/>
            <person name="Toyoda A."/>
            <person name="Takaki Y."/>
            <person name="Nishi S."/>
            <person name="Hori S."/>
            <person name="Arai W."/>
            <person name="Tsubouchi T."/>
            <person name="Morono Y."/>
            <person name="Uchiyama I."/>
            <person name="Ito T."/>
            <person name="Fujiyama A."/>
            <person name="Inagaki F."/>
            <person name="Takami H."/>
        </authorList>
    </citation>
    <scope>NUCLEOTIDE SEQUENCE</scope>
    <source>
        <strain evidence="6">Expedition CK06-06</strain>
    </source>
</reference>
<dbReference type="AlphaFoldDB" id="X0T0L6"/>
<evidence type="ECO:0008006" key="7">
    <source>
        <dbReference type="Google" id="ProtNLM"/>
    </source>
</evidence>
<evidence type="ECO:0000256" key="3">
    <source>
        <dbReference type="ARBA" id="ARBA00022679"/>
    </source>
</evidence>
<dbReference type="Pfam" id="PF00348">
    <property type="entry name" value="polyprenyl_synt"/>
    <property type="match status" value="1"/>
</dbReference>
<evidence type="ECO:0000313" key="6">
    <source>
        <dbReference type="EMBL" id="GAF81717.1"/>
    </source>
</evidence>
<organism evidence="6">
    <name type="scientific">marine sediment metagenome</name>
    <dbReference type="NCBI Taxonomy" id="412755"/>
    <lineage>
        <taxon>unclassified sequences</taxon>
        <taxon>metagenomes</taxon>
        <taxon>ecological metagenomes</taxon>
    </lineage>
</organism>
<accession>X0T0L6</accession>
<dbReference type="PANTHER" id="PTHR12001:SF69">
    <property type="entry name" value="ALL TRANS-POLYPRENYL-DIPHOSPHATE SYNTHASE PDSS1"/>
    <property type="match status" value="1"/>
</dbReference>
<dbReference type="CDD" id="cd00685">
    <property type="entry name" value="Trans_IPPS_HT"/>
    <property type="match status" value="1"/>
</dbReference>
<sequence>MIDTIYQLVQEDLAEVEKRLESVTEVDFPFQAELLSYSLQGGGKRIRPILTLLAGKFYDYDPTSILPMAAAVELMHTATLVHDDAIDHSPVRRARPTVNTLWGEETAVLLGDYLFAKAGEFATDTGNLRVVRLFTQTLQIISSGEINQAYNAFNLAQTHQQYIDRIAGKTASLFTLAIESGAILSHAPQSSVEVLREYGYNLGIAFQIVDDILDFISTEEEMGKPIGSDLAQGTLTLPAMLVMERYPDDNPVKRLFENRDERDNIRQAIELVRNSPIVTECYRLASEYASRACHNLEMLPGNAGRQWLADIANYVVERKK</sequence>
<name>X0T0L6_9ZZZZ</name>
<comment type="cofactor">
    <cofactor evidence="1">
        <name>Mg(2+)</name>
        <dbReference type="ChEBI" id="CHEBI:18420"/>
    </cofactor>
</comment>
<protein>
    <recommendedName>
        <fullName evidence="7">Polyprenyl synthetase family protein</fullName>
    </recommendedName>
</protein>
<dbReference type="InterPro" id="IPR033749">
    <property type="entry name" value="Polyprenyl_synt_CS"/>
</dbReference>
<evidence type="ECO:0000256" key="5">
    <source>
        <dbReference type="ARBA" id="ARBA00022842"/>
    </source>
</evidence>
<dbReference type="InterPro" id="IPR008949">
    <property type="entry name" value="Isoprenoid_synthase_dom_sf"/>
</dbReference>
<evidence type="ECO:0000256" key="4">
    <source>
        <dbReference type="ARBA" id="ARBA00022723"/>
    </source>
</evidence>